<dbReference type="Gene3D" id="3.40.50.300">
    <property type="entry name" value="P-loop containing nucleotide triphosphate hydrolases"/>
    <property type="match status" value="1"/>
</dbReference>
<evidence type="ECO:0000313" key="3">
    <source>
        <dbReference type="Proteomes" id="UP000322612"/>
    </source>
</evidence>
<dbReference type="AlphaFoldDB" id="A0AAE9BGK9"/>
<name>A0AAE9BGK9_9ENTR</name>
<dbReference type="SUPFAM" id="SSF52540">
    <property type="entry name" value="P-loop containing nucleoside triphosphate hydrolases"/>
    <property type="match status" value="1"/>
</dbReference>
<dbReference type="InterPro" id="IPR027417">
    <property type="entry name" value="P-loop_NTPase"/>
</dbReference>
<protein>
    <submittedName>
        <fullName evidence="2">GTP-binding protein</fullName>
    </submittedName>
</protein>
<dbReference type="Proteomes" id="UP000322612">
    <property type="component" value="Unassembled WGS sequence"/>
</dbReference>
<organism evidence="2 3">
    <name type="scientific">Enterobacter hormaechei</name>
    <dbReference type="NCBI Taxonomy" id="158836"/>
    <lineage>
        <taxon>Bacteria</taxon>
        <taxon>Pseudomonadati</taxon>
        <taxon>Pseudomonadota</taxon>
        <taxon>Gammaproteobacteria</taxon>
        <taxon>Enterobacterales</taxon>
        <taxon>Enterobacteriaceae</taxon>
        <taxon>Enterobacter</taxon>
        <taxon>Enterobacter cloacae complex</taxon>
    </lineage>
</organism>
<accession>A0AAE9BGK9</accession>
<dbReference type="InterPro" id="IPR006073">
    <property type="entry name" value="GTP-bd"/>
</dbReference>
<dbReference type="EMBL" id="VTDZ01000226">
    <property type="protein sequence ID" value="TYS02840.1"/>
    <property type="molecule type" value="Genomic_DNA"/>
</dbReference>
<dbReference type="Pfam" id="PF01926">
    <property type="entry name" value="MMR_HSR1"/>
    <property type="match status" value="1"/>
</dbReference>
<dbReference type="GO" id="GO:0005525">
    <property type="term" value="F:GTP binding"/>
    <property type="evidence" value="ECO:0007669"/>
    <property type="project" value="InterPro"/>
</dbReference>
<feature type="domain" description="G" evidence="1">
    <location>
        <begin position="6"/>
        <end position="42"/>
    </location>
</feature>
<gene>
    <name evidence="2" type="ORF">FZC81_26120</name>
</gene>
<feature type="non-terminal residue" evidence="2">
    <location>
        <position position="51"/>
    </location>
</feature>
<comment type="caution">
    <text evidence="2">The sequence shown here is derived from an EMBL/GenBank/DDBJ whole genome shotgun (WGS) entry which is preliminary data.</text>
</comment>
<sequence length="51" mass="5378">MPIANIIVIGKTGVGKSSLINSVFRGDFARTGVGRPVTENIKVIKKEGVPL</sequence>
<reference evidence="2 3" key="1">
    <citation type="submission" date="2019-08" db="EMBL/GenBank/DDBJ databases">
        <title>Whole genome sequence analysis of bacterial isolates in patients.</title>
        <authorList>
            <person name="Jeong K.C."/>
        </authorList>
    </citation>
    <scope>NUCLEOTIDE SEQUENCE [LARGE SCALE GENOMIC DNA]</scope>
    <source>
        <strain evidence="2 3">KCJ3K342</strain>
    </source>
</reference>
<evidence type="ECO:0000313" key="2">
    <source>
        <dbReference type="EMBL" id="TYS02840.1"/>
    </source>
</evidence>
<evidence type="ECO:0000259" key="1">
    <source>
        <dbReference type="Pfam" id="PF01926"/>
    </source>
</evidence>
<proteinExistence type="predicted"/>